<keyword evidence="3" id="KW-1185">Reference proteome</keyword>
<proteinExistence type="predicted"/>
<accession>A0ABQ0G9W2</accession>
<feature type="compositionally biased region" description="Acidic residues" evidence="1">
    <location>
        <begin position="132"/>
        <end position="141"/>
    </location>
</feature>
<name>A0ABQ0G9W2_9PEZI</name>
<feature type="region of interest" description="Disordered" evidence="1">
    <location>
        <begin position="1"/>
        <end position="63"/>
    </location>
</feature>
<feature type="compositionally biased region" description="Basic and acidic residues" evidence="1">
    <location>
        <begin position="120"/>
        <end position="131"/>
    </location>
</feature>
<dbReference type="GeneID" id="98175497"/>
<dbReference type="EMBL" id="BAAFSV010000002">
    <property type="protein sequence ID" value="GAB1314544.1"/>
    <property type="molecule type" value="Genomic_DNA"/>
</dbReference>
<evidence type="ECO:0000256" key="1">
    <source>
        <dbReference type="SAM" id="MobiDB-lite"/>
    </source>
</evidence>
<comment type="caution">
    <text evidence="2">The sequence shown here is derived from an EMBL/GenBank/DDBJ whole genome shotgun (WGS) entry which is preliminary data.</text>
</comment>
<organism evidence="2 3">
    <name type="scientific">Madurella fahalii</name>
    <dbReference type="NCBI Taxonomy" id="1157608"/>
    <lineage>
        <taxon>Eukaryota</taxon>
        <taxon>Fungi</taxon>
        <taxon>Dikarya</taxon>
        <taxon>Ascomycota</taxon>
        <taxon>Pezizomycotina</taxon>
        <taxon>Sordariomycetes</taxon>
        <taxon>Sordariomycetidae</taxon>
        <taxon>Sordariales</taxon>
        <taxon>Sordariales incertae sedis</taxon>
        <taxon>Madurella</taxon>
    </lineage>
</organism>
<gene>
    <name evidence="2" type="ORF">MFIFM68171_04754</name>
</gene>
<sequence>MLLDHYEISGHGTKVTAPPEHDGPAEHDELAENEALQHEGEFGENSSEGSDIENFHSTHANNGYSGTNGGPLCPVGNMSLADNGRLANHFGYYAAVDQGHSNILDNLSAPDDAADDEVHETEPYESDHEETGLEEPDYDDRGDDYYSMKPRCPVCHLQFAHDEALMNHLEHYAEFDEEHWNYRLSRPQ</sequence>
<reference evidence="2 3" key="1">
    <citation type="submission" date="2024-09" db="EMBL/GenBank/DDBJ databases">
        <title>Itraconazole resistance in Madurella fahalii resulting from another homologue of gene encoding cytochrome P450 14-alpha sterol demethylase (CYP51).</title>
        <authorList>
            <person name="Yoshioka I."/>
            <person name="Fahal A.H."/>
            <person name="Kaneko S."/>
            <person name="Yaguchi T."/>
        </authorList>
    </citation>
    <scope>NUCLEOTIDE SEQUENCE [LARGE SCALE GENOMIC DNA]</scope>
    <source>
        <strain evidence="2 3">IFM 68171</strain>
    </source>
</reference>
<dbReference type="Proteomes" id="UP001628179">
    <property type="component" value="Unassembled WGS sequence"/>
</dbReference>
<protein>
    <submittedName>
        <fullName evidence="2">Uncharacterized protein</fullName>
    </submittedName>
</protein>
<dbReference type="RefSeq" id="XP_070916275.1">
    <property type="nucleotide sequence ID" value="XM_071060174.1"/>
</dbReference>
<feature type="region of interest" description="Disordered" evidence="1">
    <location>
        <begin position="107"/>
        <end position="141"/>
    </location>
</feature>
<evidence type="ECO:0000313" key="3">
    <source>
        <dbReference type="Proteomes" id="UP001628179"/>
    </source>
</evidence>
<evidence type="ECO:0000313" key="2">
    <source>
        <dbReference type="EMBL" id="GAB1314544.1"/>
    </source>
</evidence>
<feature type="compositionally biased region" description="Basic and acidic residues" evidence="1">
    <location>
        <begin position="19"/>
        <end position="41"/>
    </location>
</feature>